<reference evidence="2 3" key="1">
    <citation type="submission" date="2015-07" db="EMBL/GenBank/DDBJ databases">
        <title>A draft genome sequence of Mycobacterium wolinskyi.</title>
        <authorList>
            <person name="de Man T.J."/>
            <person name="Perry K.A."/>
            <person name="Coulliette A.D."/>
            <person name="Jensen B."/>
            <person name="Toney N.C."/>
            <person name="Limbago B.M."/>
            <person name="Noble-Wang J."/>
        </authorList>
    </citation>
    <scope>NUCLEOTIDE SEQUENCE [LARGE SCALE GENOMIC DNA]</scope>
    <source>
        <strain evidence="2 3">CDC_01</strain>
    </source>
</reference>
<dbReference type="PATRIC" id="fig|59750.3.peg.6055"/>
<evidence type="ECO:0000313" key="2">
    <source>
        <dbReference type="EMBL" id="KWX24324.1"/>
    </source>
</evidence>
<dbReference type="GO" id="GO:0005576">
    <property type="term" value="C:extracellular region"/>
    <property type="evidence" value="ECO:0007669"/>
    <property type="project" value="InterPro"/>
</dbReference>
<gene>
    <name evidence="2" type="ORF">AFM11_10095</name>
</gene>
<name>A0A132PPY0_9MYCO</name>
<sequence length="196" mass="21849">MAADDPGENDPLGKWDYADPARELRSLSRLTDDEMAAIESFALNNYERINGALRGQREITPDIRRDINAIRSGLRKYPLDHDVRVTREVGGAVYGITAANAGSAVEALIGQVFDEYGFMSASMAPTPAHSARHHDPLTLDLLVPAGTPALAVQQLSEYPLEREMLLIDARRYQIIGARYDRAQRRWRLFGLVDQEA</sequence>
<dbReference type="Pfam" id="PF03496">
    <property type="entry name" value="ADPrib_exo_Tox"/>
    <property type="match status" value="1"/>
</dbReference>
<organism evidence="2 3">
    <name type="scientific">Mycolicibacterium wolinskyi</name>
    <dbReference type="NCBI Taxonomy" id="59750"/>
    <lineage>
        <taxon>Bacteria</taxon>
        <taxon>Bacillati</taxon>
        <taxon>Actinomycetota</taxon>
        <taxon>Actinomycetes</taxon>
        <taxon>Mycobacteriales</taxon>
        <taxon>Mycobacteriaceae</taxon>
        <taxon>Mycolicibacterium</taxon>
    </lineage>
</organism>
<dbReference type="AlphaFoldDB" id="A0A132PPY0"/>
<dbReference type="SUPFAM" id="SSF56399">
    <property type="entry name" value="ADP-ribosylation"/>
    <property type="match status" value="1"/>
</dbReference>
<keyword evidence="3" id="KW-1185">Reference proteome</keyword>
<feature type="domain" description="ADP ribosyltransferase" evidence="1">
    <location>
        <begin position="28"/>
        <end position="174"/>
    </location>
</feature>
<dbReference type="Proteomes" id="UP000070612">
    <property type="component" value="Unassembled WGS sequence"/>
</dbReference>
<dbReference type="EMBL" id="LGTW01000005">
    <property type="protein sequence ID" value="KWX24324.1"/>
    <property type="molecule type" value="Genomic_DNA"/>
</dbReference>
<accession>A0A132PPY0</accession>
<evidence type="ECO:0000313" key="3">
    <source>
        <dbReference type="Proteomes" id="UP000070612"/>
    </source>
</evidence>
<dbReference type="InterPro" id="IPR003540">
    <property type="entry name" value="ADP-ribosyltransferase"/>
</dbReference>
<dbReference type="RefSeq" id="WP_067847451.1">
    <property type="nucleotide sequence ID" value="NZ_LGTW01000005.1"/>
</dbReference>
<protein>
    <recommendedName>
        <fullName evidence="1">ADP ribosyltransferase domain-containing protein</fullName>
    </recommendedName>
</protein>
<evidence type="ECO:0000259" key="1">
    <source>
        <dbReference type="Pfam" id="PF03496"/>
    </source>
</evidence>
<dbReference type="Gene3D" id="3.90.176.10">
    <property type="entry name" value="Toxin ADP-ribosyltransferase, Chain A, domain 1"/>
    <property type="match status" value="1"/>
</dbReference>
<proteinExistence type="predicted"/>
<dbReference type="PROSITE" id="PS51996">
    <property type="entry name" value="TR_MART"/>
    <property type="match status" value="1"/>
</dbReference>
<comment type="caution">
    <text evidence="2">The sequence shown here is derived from an EMBL/GenBank/DDBJ whole genome shotgun (WGS) entry which is preliminary data.</text>
</comment>